<evidence type="ECO:0000256" key="4">
    <source>
        <dbReference type="RuleBase" id="RU362116"/>
    </source>
</evidence>
<dbReference type="InterPro" id="IPR053967">
    <property type="entry name" value="LlgE_F_G-like_D1"/>
</dbReference>
<dbReference type="GO" id="GO:0071978">
    <property type="term" value="P:bacterial-type flagellum-dependent swarming motility"/>
    <property type="evidence" value="ECO:0007669"/>
    <property type="project" value="TreeGrafter"/>
</dbReference>
<feature type="domain" description="Flagellar basal-body/hook protein C-terminal" evidence="6">
    <location>
        <begin position="202"/>
        <end position="245"/>
    </location>
</feature>
<dbReference type="InterPro" id="IPR010930">
    <property type="entry name" value="Flg_bb/hook_C_dom"/>
</dbReference>
<accession>A0A518AXS8</accession>
<keyword evidence="3 4" id="KW-0975">Bacterial flagellum</keyword>
<evidence type="ECO:0000313" key="9">
    <source>
        <dbReference type="Proteomes" id="UP000317093"/>
    </source>
</evidence>
<evidence type="ECO:0000256" key="3">
    <source>
        <dbReference type="ARBA" id="ARBA00023143"/>
    </source>
</evidence>
<keyword evidence="8" id="KW-0969">Cilium</keyword>
<comment type="similarity">
    <text evidence="2 4">Belongs to the flagella basal body rod proteins family.</text>
</comment>
<organism evidence="8 9">
    <name type="scientific">Kolteria novifilia</name>
    <dbReference type="NCBI Taxonomy" id="2527975"/>
    <lineage>
        <taxon>Bacteria</taxon>
        <taxon>Pseudomonadati</taxon>
        <taxon>Planctomycetota</taxon>
        <taxon>Planctomycetia</taxon>
        <taxon>Kolteriales</taxon>
        <taxon>Kolteriaceae</taxon>
        <taxon>Kolteria</taxon>
    </lineage>
</organism>
<dbReference type="Pfam" id="PF22692">
    <property type="entry name" value="LlgE_F_G_D1"/>
    <property type="match status" value="1"/>
</dbReference>
<keyword evidence="9" id="KW-1185">Reference proteome</keyword>
<protein>
    <submittedName>
        <fullName evidence="8">Flagellar basal-body rod protein FlgG</fullName>
    </submittedName>
</protein>
<proteinExistence type="inferred from homology"/>
<dbReference type="InterPro" id="IPR001444">
    <property type="entry name" value="Flag_bb_rod_N"/>
</dbReference>
<dbReference type="OrthoDB" id="9804559at2"/>
<name>A0A518AXS8_9BACT</name>
<keyword evidence="8" id="KW-0966">Cell projection</keyword>
<gene>
    <name evidence="8" type="primary">flgG_2</name>
    <name evidence="8" type="ORF">Pan216_03650</name>
</gene>
<feature type="domain" description="Flagellar hook protein FlgE/F/G-like D1" evidence="7">
    <location>
        <begin position="94"/>
        <end position="131"/>
    </location>
</feature>
<evidence type="ECO:0000259" key="7">
    <source>
        <dbReference type="Pfam" id="PF22692"/>
    </source>
</evidence>
<comment type="subcellular location">
    <subcellularLocation>
        <location evidence="1 4">Bacterial flagellum basal body</location>
    </subcellularLocation>
</comment>
<dbReference type="GO" id="GO:0009425">
    <property type="term" value="C:bacterial-type flagellum basal body"/>
    <property type="evidence" value="ECO:0007669"/>
    <property type="project" value="UniProtKB-SubCell"/>
</dbReference>
<evidence type="ECO:0000256" key="2">
    <source>
        <dbReference type="ARBA" id="ARBA00009677"/>
    </source>
</evidence>
<reference evidence="8 9" key="1">
    <citation type="submission" date="2019-02" db="EMBL/GenBank/DDBJ databases">
        <title>Deep-cultivation of Planctomycetes and their phenomic and genomic characterization uncovers novel biology.</title>
        <authorList>
            <person name="Wiegand S."/>
            <person name="Jogler M."/>
            <person name="Boedeker C."/>
            <person name="Pinto D."/>
            <person name="Vollmers J."/>
            <person name="Rivas-Marin E."/>
            <person name="Kohn T."/>
            <person name="Peeters S.H."/>
            <person name="Heuer A."/>
            <person name="Rast P."/>
            <person name="Oberbeckmann S."/>
            <person name="Bunk B."/>
            <person name="Jeske O."/>
            <person name="Meyerdierks A."/>
            <person name="Storesund J.E."/>
            <person name="Kallscheuer N."/>
            <person name="Luecker S."/>
            <person name="Lage O.M."/>
            <person name="Pohl T."/>
            <person name="Merkel B.J."/>
            <person name="Hornburger P."/>
            <person name="Mueller R.-W."/>
            <person name="Bruemmer F."/>
            <person name="Labrenz M."/>
            <person name="Spormann A.M."/>
            <person name="Op den Camp H."/>
            <person name="Overmann J."/>
            <person name="Amann R."/>
            <person name="Jetten M.S.M."/>
            <person name="Mascher T."/>
            <person name="Medema M.H."/>
            <person name="Devos D.P."/>
            <person name="Kaster A.-K."/>
            <person name="Ovreas L."/>
            <person name="Rohde M."/>
            <person name="Galperin M.Y."/>
            <person name="Jogler C."/>
        </authorList>
    </citation>
    <scope>NUCLEOTIDE SEQUENCE [LARGE SCALE GENOMIC DNA]</scope>
    <source>
        <strain evidence="8 9">Pan216</strain>
    </source>
</reference>
<dbReference type="PROSITE" id="PS00588">
    <property type="entry name" value="FLAGELLA_BB_ROD"/>
    <property type="match status" value="1"/>
</dbReference>
<dbReference type="InterPro" id="IPR020013">
    <property type="entry name" value="Flagellar_FlgE/F/G"/>
</dbReference>
<evidence type="ECO:0000313" key="8">
    <source>
        <dbReference type="EMBL" id="QDU59536.1"/>
    </source>
</evidence>
<dbReference type="PANTHER" id="PTHR30435:SF19">
    <property type="entry name" value="FLAGELLAR BASAL-BODY ROD PROTEIN FLGG"/>
    <property type="match status" value="1"/>
</dbReference>
<dbReference type="EMBL" id="CP036279">
    <property type="protein sequence ID" value="QDU59536.1"/>
    <property type="molecule type" value="Genomic_DNA"/>
</dbReference>
<dbReference type="InterPro" id="IPR019776">
    <property type="entry name" value="Flagellar_basal_body_rod_CS"/>
</dbReference>
<keyword evidence="8" id="KW-0282">Flagellum</keyword>
<dbReference type="Pfam" id="PF06429">
    <property type="entry name" value="Flg_bbr_C"/>
    <property type="match status" value="1"/>
</dbReference>
<feature type="domain" description="Flagellar basal body rod protein N-terminal" evidence="5">
    <location>
        <begin position="6"/>
        <end position="35"/>
    </location>
</feature>
<dbReference type="InterPro" id="IPR037925">
    <property type="entry name" value="FlgE/F/G-like"/>
</dbReference>
<dbReference type="RefSeq" id="WP_145253958.1">
    <property type="nucleotide sequence ID" value="NZ_CP036279.1"/>
</dbReference>
<evidence type="ECO:0000259" key="6">
    <source>
        <dbReference type="Pfam" id="PF06429"/>
    </source>
</evidence>
<dbReference type="Proteomes" id="UP000317093">
    <property type="component" value="Chromosome"/>
</dbReference>
<dbReference type="SUPFAM" id="SSF117143">
    <property type="entry name" value="Flagellar hook protein flgE"/>
    <property type="match status" value="1"/>
</dbReference>
<evidence type="ECO:0000259" key="5">
    <source>
        <dbReference type="Pfam" id="PF00460"/>
    </source>
</evidence>
<dbReference type="Pfam" id="PF00460">
    <property type="entry name" value="Flg_bb_rod"/>
    <property type="match status" value="1"/>
</dbReference>
<dbReference type="KEGG" id="knv:Pan216_03650"/>
<dbReference type="AlphaFoldDB" id="A0A518AXS8"/>
<evidence type="ECO:0000256" key="1">
    <source>
        <dbReference type="ARBA" id="ARBA00004117"/>
    </source>
</evidence>
<dbReference type="NCBIfam" id="TIGR03506">
    <property type="entry name" value="FlgEFG_subfam"/>
    <property type="match status" value="1"/>
</dbReference>
<dbReference type="PANTHER" id="PTHR30435">
    <property type="entry name" value="FLAGELLAR PROTEIN"/>
    <property type="match status" value="1"/>
</dbReference>
<sequence>MIYGYYISMAGAQTQSYRTDVIANNVANIDTAGFRRQFAIVQARQDHQTTFGDPPPLDPGNPRNMGGGVFLHRTASDTSTEGAYEVSNRATDLALEGDGFFVIRKGDERFLTRNGTFELDSQGFLVTQDGSGQVLATNGEPIRLDPQRDFYVDWRGQVAQDGNPIATIARQTPEDPDDLKPLGKTLFSFEGDLVPTNARVEQRLLEGSNVETVHEMTGLIEAARAYQLNINMIQLQNDQLATLIQQVPNQQ</sequence>